<proteinExistence type="predicted"/>
<organism evidence="1 2">
    <name type="scientific">Leptospira kirschneri serovar Bulgarica str. Nikolaevo</name>
    <dbReference type="NCBI Taxonomy" id="1240687"/>
    <lineage>
        <taxon>Bacteria</taxon>
        <taxon>Pseudomonadati</taxon>
        <taxon>Spirochaetota</taxon>
        <taxon>Spirochaetia</taxon>
        <taxon>Leptospirales</taxon>
        <taxon>Leptospiraceae</taxon>
        <taxon>Leptospira</taxon>
    </lineage>
</organism>
<accession>M6EXK7</accession>
<dbReference type="PATRIC" id="fig|1240687.3.peg.4129"/>
<comment type="caution">
    <text evidence="1">The sequence shown here is derived from an EMBL/GenBank/DDBJ whole genome shotgun (WGS) entry which is preliminary data.</text>
</comment>
<dbReference type="AlphaFoldDB" id="M6EXK7"/>
<gene>
    <name evidence="1" type="ORF">LEP1GSC008_3845</name>
</gene>
<name>M6EXK7_9LEPT</name>
<evidence type="ECO:0000313" key="2">
    <source>
        <dbReference type="Proteomes" id="UP000011980"/>
    </source>
</evidence>
<reference evidence="1 2" key="1">
    <citation type="submission" date="2013-01" db="EMBL/GenBank/DDBJ databases">
        <authorList>
            <person name="Harkins D.M."/>
            <person name="Durkin A.S."/>
            <person name="Brinkac L.M."/>
            <person name="Haft D.H."/>
            <person name="Selengut J.D."/>
            <person name="Sanka R."/>
            <person name="DePew J."/>
            <person name="Purushe J."/>
            <person name="Galloway R.L."/>
            <person name="Vinetz J.M."/>
            <person name="Sutton G.G."/>
            <person name="Nierman W.C."/>
            <person name="Fouts D.E."/>
        </authorList>
    </citation>
    <scope>NUCLEOTIDE SEQUENCE [LARGE SCALE GENOMIC DNA]</scope>
    <source>
        <strain evidence="1 2">Nikolaevo</strain>
    </source>
</reference>
<sequence>MKVNGKKLENYNFLIKKSKKMALFQFHFYKIGFLRKISD</sequence>
<dbReference type="Proteomes" id="UP000011980">
    <property type="component" value="Unassembled WGS sequence"/>
</dbReference>
<dbReference type="EMBL" id="ANCE01000194">
    <property type="protein sequence ID" value="EMK21233.1"/>
    <property type="molecule type" value="Genomic_DNA"/>
</dbReference>
<protein>
    <submittedName>
        <fullName evidence="1">Uncharacterized protein</fullName>
    </submittedName>
</protein>
<evidence type="ECO:0000313" key="1">
    <source>
        <dbReference type="EMBL" id="EMK21233.1"/>
    </source>
</evidence>